<keyword evidence="4" id="KW-1185">Reference proteome</keyword>
<dbReference type="EMBL" id="CAJNOC010000375">
    <property type="protein sequence ID" value="CAF0752252.1"/>
    <property type="molecule type" value="Genomic_DNA"/>
</dbReference>
<dbReference type="InterPro" id="IPR002999">
    <property type="entry name" value="Tudor"/>
</dbReference>
<feature type="domain" description="Tudor" evidence="2">
    <location>
        <begin position="111"/>
        <end position="167"/>
    </location>
</feature>
<proteinExistence type="predicted"/>
<dbReference type="Proteomes" id="UP000663879">
    <property type="component" value="Unassembled WGS sequence"/>
</dbReference>
<keyword evidence="1" id="KW-0472">Membrane</keyword>
<dbReference type="AlphaFoldDB" id="A0A813PB39"/>
<dbReference type="InterPro" id="IPR035437">
    <property type="entry name" value="SNase_OB-fold_sf"/>
</dbReference>
<accession>A0A813PB39</accession>
<comment type="caution">
    <text evidence="3">The sequence shown here is derived from an EMBL/GenBank/DDBJ whole genome shotgun (WGS) entry which is preliminary data.</text>
</comment>
<evidence type="ECO:0000256" key="1">
    <source>
        <dbReference type="SAM" id="Phobius"/>
    </source>
</evidence>
<keyword evidence="1" id="KW-0812">Transmembrane</keyword>
<evidence type="ECO:0000259" key="2">
    <source>
        <dbReference type="SMART" id="SM00333"/>
    </source>
</evidence>
<dbReference type="SMART" id="SM00333">
    <property type="entry name" value="TUDOR"/>
    <property type="match status" value="1"/>
</dbReference>
<dbReference type="SUPFAM" id="SSF63748">
    <property type="entry name" value="Tudor/PWWP/MBT"/>
    <property type="match status" value="1"/>
</dbReference>
<keyword evidence="1" id="KW-1133">Transmembrane helix</keyword>
<evidence type="ECO:0000313" key="4">
    <source>
        <dbReference type="Proteomes" id="UP000663879"/>
    </source>
</evidence>
<dbReference type="Gene3D" id="2.40.50.90">
    <property type="match status" value="1"/>
</dbReference>
<feature type="transmembrane region" description="Helical" evidence="1">
    <location>
        <begin position="222"/>
        <end position="244"/>
    </location>
</feature>
<organism evidence="3 4">
    <name type="scientific">Brachionus calyciflorus</name>
    <dbReference type="NCBI Taxonomy" id="104777"/>
    <lineage>
        <taxon>Eukaryota</taxon>
        <taxon>Metazoa</taxon>
        <taxon>Spiralia</taxon>
        <taxon>Gnathifera</taxon>
        <taxon>Rotifera</taxon>
        <taxon>Eurotatoria</taxon>
        <taxon>Monogononta</taxon>
        <taxon>Pseudotrocha</taxon>
        <taxon>Ploima</taxon>
        <taxon>Brachionidae</taxon>
        <taxon>Brachionus</taxon>
    </lineage>
</organism>
<dbReference type="OrthoDB" id="5800423at2759"/>
<gene>
    <name evidence="3" type="ORF">OXX778_LOCUS3981</name>
</gene>
<dbReference type="Pfam" id="PF00567">
    <property type="entry name" value="TUDOR"/>
    <property type="match status" value="1"/>
</dbReference>
<name>A0A813PB39_9BILA</name>
<reference evidence="3" key="1">
    <citation type="submission" date="2021-02" db="EMBL/GenBank/DDBJ databases">
        <authorList>
            <person name="Nowell W R."/>
        </authorList>
    </citation>
    <scope>NUCLEOTIDE SEQUENCE</scope>
    <source>
        <strain evidence="3">Ploen Becks lab</strain>
    </source>
</reference>
<sequence length="282" mass="32857">MSTCGFSEEEIRSRSEKLKSMDVVSNELYLDLIPEDMKADRLNKIYYQIFGMETMDIYLTRNIFNSKTIMISDFSTNGFFWGQTQEEANSAEFRDLFDMINDKEENDHKPLADLKVKWCIAEYCGEWFRAYIDKVLENKKLQVFFFDYGTTAVVDHSSTRLETNDRVWELPPFAIPFVLKDITLTKFSKFKKLQYSFLNVISMRMIEDSFIFEVELMDAKRLNFLTILLVVIIGMLSSSMVSAWGGDGWGWNRRGPNWGRGHGRNWGWGGWNRGRGCGGPRC</sequence>
<dbReference type="Gene3D" id="2.30.30.140">
    <property type="match status" value="1"/>
</dbReference>
<evidence type="ECO:0000313" key="3">
    <source>
        <dbReference type="EMBL" id="CAF0752252.1"/>
    </source>
</evidence>
<protein>
    <recommendedName>
        <fullName evidence="2">Tudor domain-containing protein</fullName>
    </recommendedName>
</protein>